<evidence type="ECO:0000259" key="1">
    <source>
        <dbReference type="Pfam" id="PF23463"/>
    </source>
</evidence>
<reference evidence="2 3" key="1">
    <citation type="journal article" date="2018" name="G3 (Bethesda)">
        <title>Phylogenetic and Phylogenomic Definition of Rhizopus Species.</title>
        <authorList>
            <person name="Gryganskyi A.P."/>
            <person name="Golan J."/>
            <person name="Dolatabadi S."/>
            <person name="Mondo S."/>
            <person name="Robb S."/>
            <person name="Idnurm A."/>
            <person name="Muszewska A."/>
            <person name="Steczkiewicz K."/>
            <person name="Masonjones S."/>
            <person name="Liao H.L."/>
            <person name="Gajdeczka M.T."/>
            <person name="Anike F."/>
            <person name="Vuek A."/>
            <person name="Anishchenko I.M."/>
            <person name="Voigt K."/>
            <person name="de Hoog G.S."/>
            <person name="Smith M.E."/>
            <person name="Heitman J."/>
            <person name="Vilgalys R."/>
            <person name="Stajich J.E."/>
        </authorList>
    </citation>
    <scope>NUCLEOTIDE SEQUENCE [LARGE SCALE GENOMIC DNA]</scope>
    <source>
        <strain evidence="2 3">CBS 357.93</strain>
    </source>
</reference>
<sequence>MLQISDQTDILTPPSLVAHWFHAIDSPIVDPIALRKAKRLGVAEQTKSLPKNWVPFSKRDNAALEKACNSDIQTVPVNEDHLFEVNIKKREINPVYWEGPIFEVRRATWFVQIDGAWIPCEEKMAKQIEEGYL</sequence>
<name>A0A367J7E4_RHIAZ</name>
<comment type="caution">
    <text evidence="2">The sequence shown here is derived from an EMBL/GenBank/DDBJ whole genome shotgun (WGS) entry which is preliminary data.</text>
</comment>
<dbReference type="STRING" id="86630.A0A367J7E4"/>
<dbReference type="InterPro" id="IPR058055">
    <property type="entry name" value="PA-PLA1"/>
</dbReference>
<organism evidence="2 3">
    <name type="scientific">Rhizopus azygosporus</name>
    <name type="common">Rhizopus microsporus var. azygosporus</name>
    <dbReference type="NCBI Taxonomy" id="86630"/>
    <lineage>
        <taxon>Eukaryota</taxon>
        <taxon>Fungi</taxon>
        <taxon>Fungi incertae sedis</taxon>
        <taxon>Mucoromycota</taxon>
        <taxon>Mucoromycotina</taxon>
        <taxon>Mucoromycetes</taxon>
        <taxon>Mucorales</taxon>
        <taxon>Mucorineae</taxon>
        <taxon>Rhizopodaceae</taxon>
        <taxon>Rhizopus</taxon>
    </lineage>
</organism>
<evidence type="ECO:0000313" key="2">
    <source>
        <dbReference type="EMBL" id="RCH85874.1"/>
    </source>
</evidence>
<dbReference type="Proteomes" id="UP000252139">
    <property type="component" value="Unassembled WGS sequence"/>
</dbReference>
<dbReference type="PANTHER" id="PTHR23509:SF10">
    <property type="entry name" value="LD21067P"/>
    <property type="match status" value="1"/>
</dbReference>
<dbReference type="AlphaFoldDB" id="A0A367J7E4"/>
<gene>
    <name evidence="2" type="ORF">CU097_005947</name>
</gene>
<accession>A0A367J7E4</accession>
<dbReference type="InterPro" id="IPR057826">
    <property type="entry name" value="WWE_C20G8.02"/>
</dbReference>
<dbReference type="Pfam" id="PF23463">
    <property type="entry name" value="WWE_2"/>
    <property type="match status" value="1"/>
</dbReference>
<feature type="domain" description="C20G8.02-like WWE" evidence="1">
    <location>
        <begin position="19"/>
        <end position="106"/>
    </location>
</feature>
<dbReference type="GO" id="GO:0004620">
    <property type="term" value="F:phospholipase activity"/>
    <property type="evidence" value="ECO:0007669"/>
    <property type="project" value="TreeGrafter"/>
</dbReference>
<proteinExistence type="predicted"/>
<evidence type="ECO:0000313" key="3">
    <source>
        <dbReference type="Proteomes" id="UP000252139"/>
    </source>
</evidence>
<dbReference type="GO" id="GO:0005737">
    <property type="term" value="C:cytoplasm"/>
    <property type="evidence" value="ECO:0007669"/>
    <property type="project" value="TreeGrafter"/>
</dbReference>
<protein>
    <recommendedName>
        <fullName evidence="1">C20G8.02-like WWE domain-containing protein</fullName>
    </recommendedName>
</protein>
<dbReference type="OrthoDB" id="431378at2759"/>
<dbReference type="PANTHER" id="PTHR23509">
    <property type="entry name" value="PA-PL1 PHOSPHOLIPASE FAMILY"/>
    <property type="match status" value="1"/>
</dbReference>
<dbReference type="EMBL" id="PJQL01001994">
    <property type="protein sequence ID" value="RCH85874.1"/>
    <property type="molecule type" value="Genomic_DNA"/>
</dbReference>
<keyword evidence="3" id="KW-1185">Reference proteome</keyword>